<reference evidence="1" key="2">
    <citation type="journal article" date="2021" name="Front. Microbiol.">
        <title>Comprehensive Comparative Genomics and Phenotyping of Methylobacterium Species.</title>
        <authorList>
            <person name="Alessa O."/>
            <person name="Ogura Y."/>
            <person name="Fujitani Y."/>
            <person name="Takami H."/>
            <person name="Hayashi T."/>
            <person name="Sahin N."/>
            <person name="Tani A."/>
        </authorList>
    </citation>
    <scope>NUCLEOTIDE SEQUENCE</scope>
    <source>
        <strain evidence="1">DSM 22415</strain>
    </source>
</reference>
<dbReference type="Proteomes" id="UP001055303">
    <property type="component" value="Unassembled WGS sequence"/>
</dbReference>
<dbReference type="AlphaFoldDB" id="A0A564FZ14"/>
<evidence type="ECO:0000313" key="3">
    <source>
        <dbReference type="Proteomes" id="UP000401717"/>
    </source>
</evidence>
<gene>
    <name evidence="1" type="ORF">IFDJLNFL_0212</name>
    <name evidence="2" type="ORF">MTDSW087_02734</name>
</gene>
<proteinExistence type="predicted"/>
<evidence type="ECO:0000313" key="1">
    <source>
        <dbReference type="EMBL" id="GJD54341.1"/>
    </source>
</evidence>
<accession>A0A564FZ14</accession>
<reference evidence="2 3" key="1">
    <citation type="submission" date="2019-06" db="EMBL/GenBank/DDBJ databases">
        <authorList>
            <person name="Rodrigo-Torres L."/>
            <person name="Arahal R. D."/>
            <person name="Lucena T."/>
        </authorList>
    </citation>
    <scope>NUCLEOTIDE SEQUENCE [LARGE SCALE GENOMIC DNA]</scope>
    <source>
        <strain evidence="2 3">SW08-7</strain>
    </source>
</reference>
<organism evidence="2 3">
    <name type="scientific">Methylobacterium dankookense</name>
    <dbReference type="NCBI Taxonomy" id="560405"/>
    <lineage>
        <taxon>Bacteria</taxon>
        <taxon>Pseudomonadati</taxon>
        <taxon>Pseudomonadota</taxon>
        <taxon>Alphaproteobacteria</taxon>
        <taxon>Hyphomicrobiales</taxon>
        <taxon>Methylobacteriaceae</taxon>
        <taxon>Methylobacterium</taxon>
    </lineage>
</organism>
<dbReference type="RefSeq" id="WP_144764690.1">
    <property type="nucleotide sequence ID" value="NZ_BPQI01000004.1"/>
</dbReference>
<sequence length="184" mass="20555">MTRADIEAAFEDRDRLAGGWEPSGHVWGDAPMLNRWAYGVHPASGTMALVGFLNGQARTCSPVVAMLTGPGGIGWARTLSGWLRLVLTSDELHRQGRHLLPAHARDLELAAFDAGYRAPRRSLRPEGPINTDPRWHEAADFIDRTARDAEIGFAVFYARQKRVTLAEARRAMETFWLSRTLTFE</sequence>
<dbReference type="OrthoDB" id="7986819at2"/>
<name>A0A564FZ14_9HYPH</name>
<dbReference type="EMBL" id="BPQI01000004">
    <property type="protein sequence ID" value="GJD54341.1"/>
    <property type="molecule type" value="Genomic_DNA"/>
</dbReference>
<dbReference type="Proteomes" id="UP000401717">
    <property type="component" value="Unassembled WGS sequence"/>
</dbReference>
<evidence type="ECO:0000313" key="2">
    <source>
        <dbReference type="EMBL" id="VUF13036.1"/>
    </source>
</evidence>
<keyword evidence="4" id="KW-1185">Reference proteome</keyword>
<reference evidence="1" key="3">
    <citation type="submission" date="2021-08" db="EMBL/GenBank/DDBJ databases">
        <authorList>
            <person name="Tani A."/>
            <person name="Ola A."/>
            <person name="Ogura Y."/>
            <person name="Katsura K."/>
            <person name="Hayashi T."/>
        </authorList>
    </citation>
    <scope>NUCLEOTIDE SEQUENCE</scope>
    <source>
        <strain evidence="1">DSM 22415</strain>
    </source>
</reference>
<dbReference type="EMBL" id="CABFVH010000015">
    <property type="protein sequence ID" value="VUF13036.1"/>
    <property type="molecule type" value="Genomic_DNA"/>
</dbReference>
<evidence type="ECO:0000313" key="4">
    <source>
        <dbReference type="Proteomes" id="UP001055303"/>
    </source>
</evidence>
<protein>
    <submittedName>
        <fullName evidence="2">Uncharacterized protein</fullName>
    </submittedName>
</protein>